<proteinExistence type="predicted"/>
<dbReference type="PANTHER" id="PTHR22916:SF3">
    <property type="entry name" value="UDP-GLCNAC:BETAGAL BETA-1,3-N-ACETYLGLUCOSAMINYLTRANSFERASE-LIKE PROTEIN 1"/>
    <property type="match status" value="1"/>
</dbReference>
<dbReference type="PANTHER" id="PTHR22916">
    <property type="entry name" value="GLYCOSYLTRANSFERASE"/>
    <property type="match status" value="1"/>
</dbReference>
<dbReference type="Gene3D" id="3.90.550.10">
    <property type="entry name" value="Spore Coat Polysaccharide Biosynthesis Protein SpsA, Chain A"/>
    <property type="match status" value="2"/>
</dbReference>
<reference evidence="2" key="1">
    <citation type="journal article" date="2023" name="Comput. Struct. Biotechnol. J.">
        <title>Discovery of a novel marine Bacteroidetes with a rich repertoire of carbohydrate-active enzymes.</title>
        <authorList>
            <person name="Chen B."/>
            <person name="Liu G."/>
            <person name="Chen Q."/>
            <person name="Wang H."/>
            <person name="Liu L."/>
            <person name="Tang K."/>
        </authorList>
    </citation>
    <scope>NUCLEOTIDE SEQUENCE</scope>
    <source>
        <strain evidence="2">TK19036</strain>
    </source>
</reference>
<dbReference type="EMBL" id="CP120682">
    <property type="protein sequence ID" value="WKN40043.1"/>
    <property type="molecule type" value="Genomic_DNA"/>
</dbReference>
<feature type="domain" description="Glycosyltransferase 2-like" evidence="1">
    <location>
        <begin position="10"/>
        <end position="151"/>
    </location>
</feature>
<reference evidence="2" key="2">
    <citation type="journal article" date="2024" name="Antonie Van Leeuwenhoek">
        <title>Roseihalotalea indica gen. nov., sp. nov., a halophilic Bacteroidetes from mesopelagic Southwest Indian Ocean with higher carbohydrate metabolic potential.</title>
        <authorList>
            <person name="Chen B."/>
            <person name="Zhang M."/>
            <person name="Lin D."/>
            <person name="Ye J."/>
            <person name="Tang K."/>
        </authorList>
    </citation>
    <scope>NUCLEOTIDE SEQUENCE</scope>
    <source>
        <strain evidence="2">TK19036</strain>
    </source>
</reference>
<dbReference type="InterPro" id="IPR001173">
    <property type="entry name" value="Glyco_trans_2-like"/>
</dbReference>
<dbReference type="EC" id="2.4.-.-" evidence="2"/>
<evidence type="ECO:0000259" key="1">
    <source>
        <dbReference type="Pfam" id="PF00535"/>
    </source>
</evidence>
<dbReference type="AlphaFoldDB" id="A0AA49JK01"/>
<dbReference type="GO" id="GO:0016758">
    <property type="term" value="F:hexosyltransferase activity"/>
    <property type="evidence" value="ECO:0007669"/>
    <property type="project" value="UniProtKB-ARBA"/>
</dbReference>
<evidence type="ECO:0000313" key="2">
    <source>
        <dbReference type="EMBL" id="WKN40043.1"/>
    </source>
</evidence>
<dbReference type="InterPro" id="IPR029044">
    <property type="entry name" value="Nucleotide-diphossugar_trans"/>
</dbReference>
<protein>
    <submittedName>
        <fullName evidence="2">Glycosyltransferase</fullName>
        <ecNumber evidence="2">2.4.-.-</ecNumber>
    </submittedName>
</protein>
<sequence>MIEQYPMLVTVYITNFNYGNFIQQAIDSVLQQTLQDFEIIIIDDGSTDHSKEIIEEYRNHSQVSIIYQKNNGLNITNNIAMRAAKGKYLMRLDADDFLEPEAIAAMSAILENDDELGLVFPDYYYVDADGARTGQEKRHNFEKEVSLYDQPAHGACTMIRLAFLKTLGGYNESFTCQDGYDLWIKFIMHHKVTNINRPLFSYRQHGNNLTTNEEKILNTRKQIKELFVNEHLRSLNTLAVIPVRSTFIGDINWPLHVINGQSVLERKVADCAQSQKIKTIVISTSDQAILDHCQQWVDRYENTFVIKRPKAFAQTNESLIKTLEQAISFVEDEGILVEAIMSVSLEYLFVAPDVMDDAINTLVLFNSDSVLSVRPDNQTYYQHNGHSLKPILDHEKFTKLEREALYKGAGGIVVSTLENFKKTKQLASGKISHIVVDQKTAFGVFSKLDFTLVDTLVKAS</sequence>
<dbReference type="SUPFAM" id="SSF53448">
    <property type="entry name" value="Nucleotide-diphospho-sugar transferases"/>
    <property type="match status" value="2"/>
</dbReference>
<gene>
    <name evidence="2" type="ORF">K4G66_15220</name>
</gene>
<keyword evidence="2" id="KW-0808">Transferase</keyword>
<dbReference type="Pfam" id="PF00535">
    <property type="entry name" value="Glycos_transf_2"/>
    <property type="match status" value="1"/>
</dbReference>
<keyword evidence="2" id="KW-0328">Glycosyltransferase</keyword>
<name>A0AA49JK01_9BACT</name>
<organism evidence="2">
    <name type="scientific">Roseihalotalea indica</name>
    <dbReference type="NCBI Taxonomy" id="2867963"/>
    <lineage>
        <taxon>Bacteria</taxon>
        <taxon>Pseudomonadati</taxon>
        <taxon>Bacteroidota</taxon>
        <taxon>Cytophagia</taxon>
        <taxon>Cytophagales</taxon>
        <taxon>Catalimonadaceae</taxon>
        <taxon>Roseihalotalea</taxon>
    </lineage>
</organism>
<accession>A0AA49JK01</accession>